<feature type="compositionally biased region" description="Low complexity" evidence="1">
    <location>
        <begin position="111"/>
        <end position="127"/>
    </location>
</feature>
<dbReference type="InterPro" id="IPR007122">
    <property type="entry name" value="Villin/Gelsolin"/>
</dbReference>
<feature type="region of interest" description="Disordered" evidence="1">
    <location>
        <begin position="983"/>
        <end position="1017"/>
    </location>
</feature>
<dbReference type="Pfam" id="PF13254">
    <property type="entry name" value="DUF4045"/>
    <property type="match status" value="1"/>
</dbReference>
<evidence type="ECO:0000256" key="1">
    <source>
        <dbReference type="SAM" id="MobiDB-lite"/>
    </source>
</evidence>
<feature type="compositionally biased region" description="Basic and acidic residues" evidence="1">
    <location>
        <begin position="741"/>
        <end position="751"/>
    </location>
</feature>
<feature type="compositionally biased region" description="Low complexity" evidence="1">
    <location>
        <begin position="632"/>
        <end position="644"/>
    </location>
</feature>
<evidence type="ECO:0000313" key="5">
    <source>
        <dbReference type="Proteomes" id="UP000503462"/>
    </source>
</evidence>
<feature type="compositionally biased region" description="Basic and acidic residues" evidence="1">
    <location>
        <begin position="786"/>
        <end position="798"/>
    </location>
</feature>
<dbReference type="InterPro" id="IPR029006">
    <property type="entry name" value="ADF-H/Gelsolin-like_dom_sf"/>
</dbReference>
<feature type="compositionally biased region" description="Polar residues" evidence="1">
    <location>
        <begin position="841"/>
        <end position="850"/>
    </location>
</feature>
<name>A0A6H0XP26_9PEZI</name>
<feature type="compositionally biased region" description="Basic and acidic residues" evidence="1">
    <location>
        <begin position="851"/>
        <end position="877"/>
    </location>
</feature>
<feature type="region of interest" description="Disordered" evidence="1">
    <location>
        <begin position="289"/>
        <end position="321"/>
    </location>
</feature>
<dbReference type="Pfam" id="PF25480">
    <property type="entry name" value="DUF7904"/>
    <property type="match status" value="1"/>
</dbReference>
<reference evidence="4 5" key="1">
    <citation type="journal article" date="2016" name="Sci. Rep.">
        <title>Peltaster fructicola genome reveals evolution from an invasive phytopathogen to an ectophytic parasite.</title>
        <authorList>
            <person name="Xu C."/>
            <person name="Chen H."/>
            <person name="Gleason M.L."/>
            <person name="Xu J.R."/>
            <person name="Liu H."/>
            <person name="Zhang R."/>
            <person name="Sun G."/>
        </authorList>
    </citation>
    <scope>NUCLEOTIDE SEQUENCE [LARGE SCALE GENOMIC DNA]</scope>
    <source>
        <strain evidence="4 5">LNHT1506</strain>
    </source>
</reference>
<protein>
    <submittedName>
        <fullName evidence="4">Uncharacterized protein</fullName>
    </submittedName>
</protein>
<feature type="compositionally biased region" description="Basic and acidic residues" evidence="1">
    <location>
        <begin position="37"/>
        <end position="86"/>
    </location>
</feature>
<sequence length="1502" mass="162790">MASYADSPSGATKDTIVSTKAPPVDEDDLDPAAFLKSVRELSAKREREDNERFRKLEQEIEKGRQERLARRAEYARSISPEKRDSVSRPSQTQSPAPPRKTSADVSVRAFTPISTKTTSETPSSSSPAGVEEVPEFTGFGSSKKAMSTIQTPTSSPTPAPKPSPSAAMPSRSGTLKWQQRPQSRAGTTRPLSMVAAENSAQAKSPPPDVEPSRDQIAASLGSRDPSWFRQTADRGVGNAAFRKSTDTDIQDVVATSRKGLPGMTKDITNGAALRASSISTTASVASYDRSTVPESQTADTSVVESEASTTASQSAMPMHAPASTLQGRFTRAIDRSPSPTKEMGGFVQSAMMKRSNSINKRSVGQYSAGLDRASSIRSGFGGLQGSHSMPKLDRPTSDAPDATDSLVRPLSSMNLTQTTTTPLLNSHARTKSITSAYTTNDEHNAASLPSSPSKRWSPNKSSWIEKALIAKPDSRPASPTKNSQPAWMSNLAKANAQRASAEEAQQVSAGGKTQPESGERSIQPASAQSMRQVASTETIIQLPSAEDRVQQSSLVLDNATASTQAAELPSPPIDQALAATKTVVQPGKSTSPTSDLQTPARLTASPKPDTSVRSKPVVKSPKPEGISGRQVSTSSSTTQQDIQSPPLTSPRTKPQPSPKPQIDFRSTLKPRAATEPKPREEPEFLSRFGTLRKATTEKYVAPDLLKNNILRGKAGLASTDGPQKSEIKDDFKDSLLAKKEQWRQERQDGIRHEHKSAVPVTPSKPEALAKRDVLGRAGTVKAPISMEKDKPTTPEALRRHQSIRQKPVQPASTDVLTTSETSKLAARFNPGLANILARGPPTTSNNTDTRQSPDKSDSLSRTDESRGSAEQLHDVRKGRAKGPKRRKAGVTTTTTMTGASSQQNAPVTIGSPIQAGVSPASGVTATTIMASTKSSPLLPPKPTISPKPSATQTPPLGWDAQIKSATREVPDFKGFSKTVVVDIPRDDDKENDSGLRGSKPSPIQVLSKKDEEAAMRSAKLLASHSSSTENSPVFSGLGISGPPRPIKSSRIVSGQLQEASLNKVLLPKLRTSRVSSSSSRDDNAAQRIDARALFFAAEDSPHESRTIRTVVYRLDISGLLEKVQARDEYTFNEESVYLLKHTHMRRGEAITTDIYIWIGKRTSVHQVNTMHAASRGMAGASSTRTQTIRQGYETRHFLRAIGGIMITRVRSTYATEPYMLCGRKHLGHIVFDEVDCRPRALCSAFVYLIWSPTATAKGTVYLWKGSVCSTEEISAAKLATMDLTEHGDITEVDEGMESSGFWEVFSAWPFREDVPPCPQALRGKAEAMNDFAARLYEVQRRQTRPGFFSSLLRRPSWGSRPSTPVEEFTYEAKEISPFTQADLNAESIYLMDSYSRLDVLIGPLHAAGDDTWLHTLHLAQDYAELCANERTIRPEVHVVLHGLPPHIPHLFRYWDEQLGLWSTAGLMAGSTMQSKELRCISLQEALASRYITNHPDTQPGAS</sequence>
<feature type="compositionally biased region" description="Low complexity" evidence="1">
    <location>
        <begin position="304"/>
        <end position="315"/>
    </location>
</feature>
<feature type="compositionally biased region" description="Polar residues" evidence="1">
    <location>
        <begin position="587"/>
        <end position="597"/>
    </location>
</feature>
<dbReference type="InterPro" id="IPR025118">
    <property type="entry name" value="DUF4045"/>
</dbReference>
<evidence type="ECO:0000313" key="4">
    <source>
        <dbReference type="EMBL" id="QIW96239.1"/>
    </source>
</evidence>
<evidence type="ECO:0000259" key="3">
    <source>
        <dbReference type="Pfam" id="PF25480"/>
    </source>
</evidence>
<proteinExistence type="predicted"/>
<dbReference type="SMART" id="SM00262">
    <property type="entry name" value="GEL"/>
    <property type="match status" value="2"/>
</dbReference>
<dbReference type="GO" id="GO:0051015">
    <property type="term" value="F:actin filament binding"/>
    <property type="evidence" value="ECO:0007669"/>
    <property type="project" value="InterPro"/>
</dbReference>
<evidence type="ECO:0000259" key="2">
    <source>
        <dbReference type="Pfam" id="PF13254"/>
    </source>
</evidence>
<feature type="compositionally biased region" description="Polar residues" evidence="1">
    <location>
        <begin position="289"/>
        <end position="303"/>
    </location>
</feature>
<feature type="region of interest" description="Disordered" evidence="1">
    <location>
        <begin position="377"/>
        <end position="459"/>
    </location>
</feature>
<dbReference type="Gene3D" id="3.40.20.10">
    <property type="entry name" value="Severin"/>
    <property type="match status" value="3"/>
</dbReference>
<feature type="compositionally biased region" description="Polar residues" evidence="1">
    <location>
        <begin position="810"/>
        <end position="822"/>
    </location>
</feature>
<feature type="compositionally biased region" description="Basic residues" evidence="1">
    <location>
        <begin position="878"/>
        <end position="888"/>
    </location>
</feature>
<feature type="region of interest" description="Disordered" evidence="1">
    <location>
        <begin position="705"/>
        <end position="728"/>
    </location>
</feature>
<feature type="region of interest" description="Disordered" evidence="1">
    <location>
        <begin position="491"/>
        <end position="535"/>
    </location>
</feature>
<feature type="compositionally biased region" description="Polar residues" evidence="1">
    <location>
        <begin position="523"/>
        <end position="535"/>
    </location>
</feature>
<feature type="domain" description="DUF7904" evidence="3">
    <location>
        <begin position="1112"/>
        <end position="1208"/>
    </location>
</feature>
<organism evidence="4 5">
    <name type="scientific">Peltaster fructicola</name>
    <dbReference type="NCBI Taxonomy" id="286661"/>
    <lineage>
        <taxon>Eukaryota</taxon>
        <taxon>Fungi</taxon>
        <taxon>Dikarya</taxon>
        <taxon>Ascomycota</taxon>
        <taxon>Pezizomycotina</taxon>
        <taxon>Dothideomycetes</taxon>
        <taxon>Dothideomycetes incertae sedis</taxon>
        <taxon>Peltaster</taxon>
    </lineage>
</organism>
<gene>
    <name evidence="4" type="ORF">AMS68_001757</name>
</gene>
<dbReference type="Proteomes" id="UP000503462">
    <property type="component" value="Chromosome 1"/>
</dbReference>
<feature type="region of interest" description="Disordered" evidence="1">
    <location>
        <begin position="1"/>
        <end position="230"/>
    </location>
</feature>
<feature type="compositionally biased region" description="Polar residues" evidence="1">
    <location>
        <begin position="447"/>
        <end position="459"/>
    </location>
</feature>
<accession>A0A6H0XP26</accession>
<dbReference type="SUPFAM" id="SSF55753">
    <property type="entry name" value="Actin depolymerizing proteins"/>
    <property type="match status" value="2"/>
</dbReference>
<feature type="compositionally biased region" description="Polar residues" evidence="1">
    <location>
        <begin position="173"/>
        <end position="190"/>
    </location>
</feature>
<feature type="region of interest" description="Disordered" evidence="1">
    <location>
        <begin position="741"/>
        <end position="913"/>
    </location>
</feature>
<feature type="compositionally biased region" description="Low complexity" evidence="1">
    <location>
        <begin position="415"/>
        <end position="424"/>
    </location>
</feature>
<dbReference type="EMBL" id="CP051139">
    <property type="protein sequence ID" value="QIW96239.1"/>
    <property type="molecule type" value="Genomic_DNA"/>
</dbReference>
<feature type="compositionally biased region" description="Basic and acidic residues" evidence="1">
    <location>
        <begin position="983"/>
        <end position="993"/>
    </location>
</feature>
<dbReference type="OrthoDB" id="6375767at2759"/>
<feature type="region of interest" description="Disordered" evidence="1">
    <location>
        <begin position="931"/>
        <end position="957"/>
    </location>
</feature>
<keyword evidence="5" id="KW-1185">Reference proteome</keyword>
<dbReference type="InterPro" id="IPR057226">
    <property type="entry name" value="DUF7904"/>
</dbReference>
<feature type="compositionally biased region" description="Polar residues" evidence="1">
    <location>
        <begin position="9"/>
        <end position="18"/>
    </location>
</feature>
<feature type="domain" description="DUF4045" evidence="2">
    <location>
        <begin position="30"/>
        <end position="741"/>
    </location>
</feature>
<feature type="region of interest" description="Disordered" evidence="1">
    <location>
        <begin position="583"/>
        <end position="689"/>
    </location>
</feature>
<feature type="compositionally biased region" description="Basic and acidic residues" evidence="1">
    <location>
        <begin position="672"/>
        <end position="684"/>
    </location>
</feature>